<dbReference type="EMBL" id="JBHTAI010000031">
    <property type="protein sequence ID" value="MFC7153243.1"/>
    <property type="molecule type" value="Genomic_DNA"/>
</dbReference>
<keyword evidence="1" id="KW-0812">Transmembrane</keyword>
<dbReference type="Pfam" id="PF10694">
    <property type="entry name" value="DUF2500"/>
    <property type="match status" value="1"/>
</dbReference>
<gene>
    <name evidence="2" type="ORF">ACFQMJ_32370</name>
</gene>
<evidence type="ECO:0000256" key="1">
    <source>
        <dbReference type="SAM" id="Phobius"/>
    </source>
</evidence>
<comment type="caution">
    <text evidence="2">The sequence shown here is derived from an EMBL/GenBank/DDBJ whole genome shotgun (WGS) entry which is preliminary data.</text>
</comment>
<protein>
    <submittedName>
        <fullName evidence="2">DUF2500 domain-containing protein</fullName>
    </submittedName>
</protein>
<dbReference type="RefSeq" id="WP_378051938.1">
    <property type="nucleotide sequence ID" value="NZ_JBHMDN010000038.1"/>
</dbReference>
<reference evidence="3" key="1">
    <citation type="journal article" date="2019" name="Int. J. Syst. Evol. Microbiol.">
        <title>The Global Catalogue of Microorganisms (GCM) 10K type strain sequencing project: providing services to taxonomists for standard genome sequencing and annotation.</title>
        <authorList>
            <consortium name="The Broad Institute Genomics Platform"/>
            <consortium name="The Broad Institute Genome Sequencing Center for Infectious Disease"/>
            <person name="Wu L."/>
            <person name="Ma J."/>
        </authorList>
    </citation>
    <scope>NUCLEOTIDE SEQUENCE [LARGE SCALE GENOMIC DNA]</scope>
    <source>
        <strain evidence="3">KCTC 12907</strain>
    </source>
</reference>
<keyword evidence="1" id="KW-1133">Transmembrane helix</keyword>
<evidence type="ECO:0000313" key="2">
    <source>
        <dbReference type="EMBL" id="MFC7153243.1"/>
    </source>
</evidence>
<evidence type="ECO:0000313" key="3">
    <source>
        <dbReference type="Proteomes" id="UP001596378"/>
    </source>
</evidence>
<feature type="transmembrane region" description="Helical" evidence="1">
    <location>
        <begin position="20"/>
        <end position="38"/>
    </location>
</feature>
<organism evidence="2 3">
    <name type="scientific">Cohnella cellulosilytica</name>
    <dbReference type="NCBI Taxonomy" id="986710"/>
    <lineage>
        <taxon>Bacteria</taxon>
        <taxon>Bacillati</taxon>
        <taxon>Bacillota</taxon>
        <taxon>Bacilli</taxon>
        <taxon>Bacillales</taxon>
        <taxon>Paenibacillaceae</taxon>
        <taxon>Cohnella</taxon>
    </lineage>
</organism>
<name>A0ABW2FJ95_9BACL</name>
<keyword evidence="1" id="KW-0472">Membrane</keyword>
<proteinExistence type="predicted"/>
<dbReference type="Gene3D" id="2.40.50.660">
    <property type="match status" value="1"/>
</dbReference>
<dbReference type="InterPro" id="IPR019635">
    <property type="entry name" value="DUF2500"/>
</dbReference>
<keyword evidence="3" id="KW-1185">Reference proteome</keyword>
<accession>A0ABW2FJ95</accession>
<sequence>MSEPNGFSNFLHEMPLFFKIFGGLILLPMAATFLFFLFKGVRTWNSNNHAEIVRRICTIVDKRTEVWGGTHDSGANTNYYVTFEFEDRARKELYVKASLFGLLAVQDRGELTYQGTRFLDFAREIELDNGSSASL</sequence>
<dbReference type="Proteomes" id="UP001596378">
    <property type="component" value="Unassembled WGS sequence"/>
</dbReference>